<dbReference type="CDD" id="cd02966">
    <property type="entry name" value="TlpA_like_family"/>
    <property type="match status" value="1"/>
</dbReference>
<dbReference type="PROSITE" id="PS00194">
    <property type="entry name" value="THIOREDOXIN_1"/>
    <property type="match status" value="1"/>
</dbReference>
<dbReference type="InterPro" id="IPR050553">
    <property type="entry name" value="Thioredoxin_ResA/DsbE_sf"/>
</dbReference>
<evidence type="ECO:0000313" key="5">
    <source>
        <dbReference type="Proteomes" id="UP000649179"/>
    </source>
</evidence>
<evidence type="ECO:0000256" key="1">
    <source>
        <dbReference type="SAM" id="MobiDB-lite"/>
    </source>
</evidence>
<dbReference type="SUPFAM" id="SSF52833">
    <property type="entry name" value="Thioredoxin-like"/>
    <property type="match status" value="1"/>
</dbReference>
<comment type="caution">
    <text evidence="4">The sequence shown here is derived from an EMBL/GenBank/DDBJ whole genome shotgun (WGS) entry which is preliminary data.</text>
</comment>
<dbReference type="InterPro" id="IPR017937">
    <property type="entry name" value="Thioredoxin_CS"/>
</dbReference>
<sequence>MRRATAALLALVLATALAACGSTAPKPESTRLPSATLQPLGPGGQAVRTGDLRGPMVINLWAQWCGPCKDELPKYEAFHRAHPQLPVLGVDWFDPQPARARALAEKVGLTYPLVTDPDRHLGGPRPALPQLFLIDAKGRIAYSAYVEIKSVSQLEDLVRTHLEVDL</sequence>
<feature type="domain" description="Thioredoxin" evidence="3">
    <location>
        <begin position="26"/>
        <end position="163"/>
    </location>
</feature>
<dbReference type="Proteomes" id="UP000649179">
    <property type="component" value="Unassembled WGS sequence"/>
</dbReference>
<evidence type="ECO:0000259" key="3">
    <source>
        <dbReference type="PROSITE" id="PS51352"/>
    </source>
</evidence>
<feature type="region of interest" description="Disordered" evidence="1">
    <location>
        <begin position="23"/>
        <end position="44"/>
    </location>
</feature>
<name>A0A917BMA4_9ACTN</name>
<dbReference type="PROSITE" id="PS51257">
    <property type="entry name" value="PROKAR_LIPOPROTEIN"/>
    <property type="match status" value="1"/>
</dbReference>
<proteinExistence type="predicted"/>
<dbReference type="Pfam" id="PF00578">
    <property type="entry name" value="AhpC-TSA"/>
    <property type="match status" value="1"/>
</dbReference>
<dbReference type="GO" id="GO:0016209">
    <property type="term" value="F:antioxidant activity"/>
    <property type="evidence" value="ECO:0007669"/>
    <property type="project" value="InterPro"/>
</dbReference>
<keyword evidence="5" id="KW-1185">Reference proteome</keyword>
<dbReference type="InterPro" id="IPR036249">
    <property type="entry name" value="Thioredoxin-like_sf"/>
</dbReference>
<keyword evidence="2" id="KW-0732">Signal</keyword>
<dbReference type="InterPro" id="IPR000866">
    <property type="entry name" value="AhpC/TSA"/>
</dbReference>
<dbReference type="PROSITE" id="PS51352">
    <property type="entry name" value="THIOREDOXIN_2"/>
    <property type="match status" value="1"/>
</dbReference>
<accession>A0A917BMA4</accession>
<gene>
    <name evidence="4" type="ORF">GCM10011519_24200</name>
</gene>
<organism evidence="4 5">
    <name type="scientific">Marmoricola endophyticus</name>
    <dbReference type="NCBI Taxonomy" id="2040280"/>
    <lineage>
        <taxon>Bacteria</taxon>
        <taxon>Bacillati</taxon>
        <taxon>Actinomycetota</taxon>
        <taxon>Actinomycetes</taxon>
        <taxon>Propionibacteriales</taxon>
        <taxon>Nocardioidaceae</taxon>
        <taxon>Marmoricola</taxon>
    </lineage>
</organism>
<dbReference type="GO" id="GO:0016491">
    <property type="term" value="F:oxidoreductase activity"/>
    <property type="evidence" value="ECO:0007669"/>
    <property type="project" value="InterPro"/>
</dbReference>
<dbReference type="RefSeq" id="WP_188779996.1">
    <property type="nucleotide sequence ID" value="NZ_BMKQ01000001.1"/>
</dbReference>
<dbReference type="PANTHER" id="PTHR42852:SF17">
    <property type="entry name" value="THIOREDOXIN-LIKE PROTEIN HI_1115"/>
    <property type="match status" value="1"/>
</dbReference>
<dbReference type="Gene3D" id="3.40.30.10">
    <property type="entry name" value="Glutaredoxin"/>
    <property type="match status" value="1"/>
</dbReference>
<protein>
    <recommendedName>
        <fullName evidence="3">Thioredoxin domain-containing protein</fullName>
    </recommendedName>
</protein>
<dbReference type="EMBL" id="BMKQ01000001">
    <property type="protein sequence ID" value="GGF49409.1"/>
    <property type="molecule type" value="Genomic_DNA"/>
</dbReference>
<dbReference type="PANTHER" id="PTHR42852">
    <property type="entry name" value="THIOL:DISULFIDE INTERCHANGE PROTEIN DSBE"/>
    <property type="match status" value="1"/>
</dbReference>
<evidence type="ECO:0000256" key="2">
    <source>
        <dbReference type="SAM" id="SignalP"/>
    </source>
</evidence>
<dbReference type="InterPro" id="IPR013766">
    <property type="entry name" value="Thioredoxin_domain"/>
</dbReference>
<reference evidence="4" key="1">
    <citation type="journal article" date="2014" name="Int. J. Syst. Evol. Microbiol.">
        <title>Complete genome sequence of Corynebacterium casei LMG S-19264T (=DSM 44701T), isolated from a smear-ripened cheese.</title>
        <authorList>
            <consortium name="US DOE Joint Genome Institute (JGI-PGF)"/>
            <person name="Walter F."/>
            <person name="Albersmeier A."/>
            <person name="Kalinowski J."/>
            <person name="Ruckert C."/>
        </authorList>
    </citation>
    <scope>NUCLEOTIDE SEQUENCE</scope>
    <source>
        <strain evidence="4">CGMCC 1.16067</strain>
    </source>
</reference>
<feature type="signal peptide" evidence="2">
    <location>
        <begin position="1"/>
        <end position="18"/>
    </location>
</feature>
<evidence type="ECO:0000313" key="4">
    <source>
        <dbReference type="EMBL" id="GGF49409.1"/>
    </source>
</evidence>
<dbReference type="AlphaFoldDB" id="A0A917BMA4"/>
<reference evidence="4" key="2">
    <citation type="submission" date="2020-09" db="EMBL/GenBank/DDBJ databases">
        <authorList>
            <person name="Sun Q."/>
            <person name="Zhou Y."/>
        </authorList>
    </citation>
    <scope>NUCLEOTIDE SEQUENCE</scope>
    <source>
        <strain evidence="4">CGMCC 1.16067</strain>
    </source>
</reference>
<feature type="chain" id="PRO_5037564260" description="Thioredoxin domain-containing protein" evidence="2">
    <location>
        <begin position="19"/>
        <end position="166"/>
    </location>
</feature>